<keyword evidence="8" id="KW-0406">Ion transport</keyword>
<evidence type="ECO:0000313" key="11">
    <source>
        <dbReference type="EMBL" id="OXM13859.1"/>
    </source>
</evidence>
<feature type="transmembrane region" description="Helical" evidence="10">
    <location>
        <begin position="93"/>
        <end position="117"/>
    </location>
</feature>
<sequence>MRETLRLDRRKGLHGVLSNRFVKPHYLTPPRVLTAGFFLLIAIGTALLSLPIASASGEKIKFLDALFTATSATCVTGLTIMDTGADYSRFGQIVLLGLFQLGGVGFMTAATWFALALGRKISLRDRLVLKEALNQSEMSGIVQLVIRIFLFSVAIEGLGAIMLAWTWMDRMTFGDAVYNGIFHAVSIFNNAGFELLGGWSQFVDDPAVNLISMTLIFFGSIGFIVMADLIRWPEKRKISLHSKVVLWASFILTVGGAILFFIFEYTNPRTFGALSLDGKLWASAFQSFSLRSAGLNTVPIADLRQATQLLMVILMFIGAAPGSTGGGIKITTFVVLLAGIQAIIRGREDAVIFRHRIASRELYRAITVTLMGVIVIVAATMILTTVEDGPFLVLLFEAVSAFGTVGFSLGATLELSDPGKGVIIVLMFMGRLGLLTLAFAFRSKPKKEPFRHPEGQIIIG</sequence>
<feature type="transmembrane region" description="Helical" evidence="10">
    <location>
        <begin position="361"/>
        <end position="383"/>
    </location>
</feature>
<comment type="caution">
    <text evidence="11">The sequence shown here is derived from an EMBL/GenBank/DDBJ whole genome shotgun (WGS) entry which is preliminary data.</text>
</comment>
<proteinExistence type="predicted"/>
<feature type="transmembrane region" description="Helical" evidence="10">
    <location>
        <begin position="244"/>
        <end position="263"/>
    </location>
</feature>
<dbReference type="NCBIfam" id="TIGR00933">
    <property type="entry name" value="2a38"/>
    <property type="match status" value="1"/>
</dbReference>
<keyword evidence="4" id="KW-0633">Potassium transport</keyword>
<dbReference type="GO" id="GO:0015379">
    <property type="term" value="F:potassium:chloride symporter activity"/>
    <property type="evidence" value="ECO:0007669"/>
    <property type="project" value="InterPro"/>
</dbReference>
<name>A0A229NW38_9BACL</name>
<organism evidence="11 12">
    <name type="scientific">Paenibacillus herberti</name>
    <dbReference type="NCBI Taxonomy" id="1619309"/>
    <lineage>
        <taxon>Bacteria</taxon>
        <taxon>Bacillati</taxon>
        <taxon>Bacillota</taxon>
        <taxon>Bacilli</taxon>
        <taxon>Bacillales</taxon>
        <taxon>Paenibacillaceae</taxon>
        <taxon>Paenibacillus</taxon>
    </lineage>
</organism>
<evidence type="ECO:0000256" key="7">
    <source>
        <dbReference type="ARBA" id="ARBA00022989"/>
    </source>
</evidence>
<dbReference type="Proteomes" id="UP000215145">
    <property type="component" value="Unassembled WGS sequence"/>
</dbReference>
<keyword evidence="3" id="KW-1003">Cell membrane</keyword>
<reference evidence="11 12" key="1">
    <citation type="submission" date="2017-07" db="EMBL/GenBank/DDBJ databases">
        <title>Paenibacillus herberti R33 genome sequencing and assembly.</title>
        <authorList>
            <person name="Su W."/>
        </authorList>
    </citation>
    <scope>NUCLEOTIDE SEQUENCE [LARGE SCALE GENOMIC DNA]</scope>
    <source>
        <strain evidence="11 12">R33</strain>
    </source>
</reference>
<feature type="transmembrane region" description="Helical" evidence="10">
    <location>
        <begin position="32"/>
        <end position="50"/>
    </location>
</feature>
<dbReference type="InterPro" id="IPR004772">
    <property type="entry name" value="TrkH"/>
</dbReference>
<dbReference type="PANTHER" id="PTHR32024">
    <property type="entry name" value="TRK SYSTEM POTASSIUM UPTAKE PROTEIN TRKG-RELATED"/>
    <property type="match status" value="1"/>
</dbReference>
<keyword evidence="6" id="KW-0630">Potassium</keyword>
<comment type="subcellular location">
    <subcellularLocation>
        <location evidence="1">Cell membrane</location>
        <topology evidence="1">Multi-pass membrane protein</topology>
    </subcellularLocation>
</comment>
<keyword evidence="9 10" id="KW-0472">Membrane</keyword>
<feature type="transmembrane region" description="Helical" evidence="10">
    <location>
        <begin position="389"/>
        <end position="409"/>
    </location>
</feature>
<gene>
    <name evidence="11" type="ORF">CGZ75_22375</name>
</gene>
<dbReference type="PANTHER" id="PTHR32024:SF1">
    <property type="entry name" value="KTR SYSTEM POTASSIUM UPTAKE PROTEIN B"/>
    <property type="match status" value="1"/>
</dbReference>
<evidence type="ECO:0000313" key="12">
    <source>
        <dbReference type="Proteomes" id="UP000215145"/>
    </source>
</evidence>
<evidence type="ECO:0000256" key="6">
    <source>
        <dbReference type="ARBA" id="ARBA00022958"/>
    </source>
</evidence>
<dbReference type="OrthoDB" id="9810952at2"/>
<dbReference type="AlphaFoldDB" id="A0A229NW38"/>
<evidence type="ECO:0000256" key="5">
    <source>
        <dbReference type="ARBA" id="ARBA00022692"/>
    </source>
</evidence>
<keyword evidence="12" id="KW-1185">Reference proteome</keyword>
<protein>
    <submittedName>
        <fullName evidence="11">Trk family potassium uptake protein</fullName>
    </submittedName>
</protein>
<keyword evidence="5 10" id="KW-0812">Transmembrane</keyword>
<dbReference type="Pfam" id="PF02386">
    <property type="entry name" value="TrkH"/>
    <property type="match status" value="1"/>
</dbReference>
<dbReference type="EMBL" id="NMUQ01000003">
    <property type="protein sequence ID" value="OXM13859.1"/>
    <property type="molecule type" value="Genomic_DNA"/>
</dbReference>
<evidence type="ECO:0000256" key="2">
    <source>
        <dbReference type="ARBA" id="ARBA00022448"/>
    </source>
</evidence>
<feature type="transmembrane region" description="Helical" evidence="10">
    <location>
        <begin position="309"/>
        <end position="340"/>
    </location>
</feature>
<evidence type="ECO:0000256" key="9">
    <source>
        <dbReference type="ARBA" id="ARBA00023136"/>
    </source>
</evidence>
<feature type="transmembrane region" description="Helical" evidence="10">
    <location>
        <begin position="210"/>
        <end position="232"/>
    </location>
</feature>
<accession>A0A229NW38</accession>
<evidence type="ECO:0000256" key="3">
    <source>
        <dbReference type="ARBA" id="ARBA00022475"/>
    </source>
</evidence>
<dbReference type="InterPro" id="IPR003445">
    <property type="entry name" value="Cat_transpt"/>
</dbReference>
<feature type="transmembrane region" description="Helical" evidence="10">
    <location>
        <begin position="144"/>
        <end position="168"/>
    </location>
</feature>
<dbReference type="GO" id="GO:0005886">
    <property type="term" value="C:plasma membrane"/>
    <property type="evidence" value="ECO:0007669"/>
    <property type="project" value="UniProtKB-SubCell"/>
</dbReference>
<feature type="transmembrane region" description="Helical" evidence="10">
    <location>
        <begin position="421"/>
        <end position="441"/>
    </location>
</feature>
<evidence type="ECO:0000256" key="8">
    <source>
        <dbReference type="ARBA" id="ARBA00023065"/>
    </source>
</evidence>
<evidence type="ECO:0000256" key="1">
    <source>
        <dbReference type="ARBA" id="ARBA00004651"/>
    </source>
</evidence>
<keyword evidence="2" id="KW-0813">Transport</keyword>
<evidence type="ECO:0000256" key="10">
    <source>
        <dbReference type="SAM" id="Phobius"/>
    </source>
</evidence>
<keyword evidence="7 10" id="KW-1133">Transmembrane helix</keyword>
<evidence type="ECO:0000256" key="4">
    <source>
        <dbReference type="ARBA" id="ARBA00022538"/>
    </source>
</evidence>